<protein>
    <recommendedName>
        <fullName evidence="10">Ectoine hydroxylase</fullName>
        <ecNumber evidence="10">1.14.11.55</ecNumber>
    </recommendedName>
</protein>
<dbReference type="STRING" id="1229780.BN381_140049"/>
<keyword evidence="12" id="KW-1185">Reference proteome</keyword>
<dbReference type="InterPro" id="IPR008775">
    <property type="entry name" value="Phytyl_CoA_dOase-like"/>
</dbReference>
<dbReference type="Gene3D" id="2.60.120.620">
    <property type="entry name" value="q2cbj1_9rhob like domain"/>
    <property type="match status" value="1"/>
</dbReference>
<evidence type="ECO:0000256" key="1">
    <source>
        <dbReference type="ARBA" id="ARBA00001954"/>
    </source>
</evidence>
<dbReference type="PANTHER" id="PTHR20883:SF48">
    <property type="entry name" value="ECTOINE DIOXYGENASE"/>
    <property type="match status" value="1"/>
</dbReference>
<accession>R4YX47</accession>
<dbReference type="OrthoDB" id="9791262at2"/>
<dbReference type="AlphaFoldDB" id="R4YX47"/>
<dbReference type="NCBIfam" id="TIGR02408">
    <property type="entry name" value="ectoine_ThpD"/>
    <property type="match status" value="1"/>
</dbReference>
<comment type="cofactor">
    <cofactor evidence="1">
        <name>Fe(2+)</name>
        <dbReference type="ChEBI" id="CHEBI:29033"/>
    </cofactor>
</comment>
<organism evidence="11 12">
    <name type="scientific">Candidatus Neomicrothrix parvicella RN1</name>
    <dbReference type="NCBI Taxonomy" id="1229780"/>
    <lineage>
        <taxon>Bacteria</taxon>
        <taxon>Bacillati</taxon>
        <taxon>Actinomycetota</taxon>
        <taxon>Acidimicrobiia</taxon>
        <taxon>Acidimicrobiales</taxon>
        <taxon>Microthrixaceae</taxon>
        <taxon>Candidatus Neomicrothrix</taxon>
    </lineage>
</organism>
<evidence type="ECO:0000313" key="12">
    <source>
        <dbReference type="Proteomes" id="UP000018291"/>
    </source>
</evidence>
<comment type="subunit">
    <text evidence="4">Homodimer.</text>
</comment>
<evidence type="ECO:0000256" key="10">
    <source>
        <dbReference type="NCBIfam" id="TIGR02408"/>
    </source>
</evidence>
<dbReference type="RefSeq" id="WP_012224730.1">
    <property type="nucleotide sequence ID" value="NZ_HG422565.1"/>
</dbReference>
<keyword evidence="7 11" id="KW-0560">Oxidoreductase</keyword>
<comment type="similarity">
    <text evidence="3">Belongs to the PhyH family. EctD subfamily.</text>
</comment>
<evidence type="ECO:0000256" key="3">
    <source>
        <dbReference type="ARBA" id="ARBA00007851"/>
    </source>
</evidence>
<evidence type="ECO:0000256" key="9">
    <source>
        <dbReference type="ARBA" id="ARBA00049228"/>
    </source>
</evidence>
<dbReference type="PANTHER" id="PTHR20883">
    <property type="entry name" value="PHYTANOYL-COA DIOXYGENASE DOMAIN CONTAINING 1"/>
    <property type="match status" value="1"/>
</dbReference>
<dbReference type="Pfam" id="PF05721">
    <property type="entry name" value="PhyH"/>
    <property type="match status" value="1"/>
</dbReference>
<evidence type="ECO:0000256" key="5">
    <source>
        <dbReference type="ARBA" id="ARBA00022723"/>
    </source>
</evidence>
<dbReference type="SUPFAM" id="SSF51197">
    <property type="entry name" value="Clavaminate synthase-like"/>
    <property type="match status" value="1"/>
</dbReference>
<dbReference type="eggNOG" id="COG5285">
    <property type="taxonomic scope" value="Bacteria"/>
</dbReference>
<evidence type="ECO:0000313" key="11">
    <source>
        <dbReference type="EMBL" id="CCM62884.1"/>
    </source>
</evidence>
<dbReference type="HOGENOM" id="CLU_048953_5_0_11"/>
<dbReference type="EC" id="1.14.11.55" evidence="10"/>
<comment type="caution">
    <text evidence="11">The sequence shown here is derived from an EMBL/GenBank/DDBJ whole genome shotgun (WGS) entry which is preliminary data.</text>
</comment>
<keyword evidence="6" id="KW-0223">Dioxygenase</keyword>
<keyword evidence="8" id="KW-0408">Iron</keyword>
<reference evidence="11 12" key="1">
    <citation type="journal article" date="2013" name="ISME J.">
        <title>Metabolic model for the filamentous 'Candidatus Microthrix parvicella' based on genomic and metagenomic analyses.</title>
        <authorList>
            <person name="Jon McIlroy S."/>
            <person name="Kristiansen R."/>
            <person name="Albertsen M."/>
            <person name="Michael Karst S."/>
            <person name="Rossetti S."/>
            <person name="Lund Nielsen J."/>
            <person name="Tandoi V."/>
            <person name="James Seviour R."/>
            <person name="Nielsen P.H."/>
        </authorList>
    </citation>
    <scope>NUCLEOTIDE SEQUENCE [LARGE SCALE GENOMIC DNA]</scope>
    <source>
        <strain evidence="11 12">RN1</strain>
    </source>
</reference>
<keyword evidence="5" id="KW-0479">Metal-binding</keyword>
<gene>
    <name evidence="11" type="primary">ectD</name>
    <name evidence="11" type="ORF">BN381_140049</name>
</gene>
<name>R4YX47_9ACTN</name>
<sequence length="299" mass="32711">MSAQLAPAQDRYPSRVGQAGGFVPREDPVLWGERQHGDGPLSAEQMQRFDTDGFVVIEDAIDAATVTACLTELADLEADPAQLASELAITEPDDGLLRSLFDVHRGNGPMASLATDDRLATVARQLLGGDVYLHQSRVNLKRGGGKTFPWHSDFETWHVEDGMPAMRAVSASVALTENRAWNGPLLLIAGSHRWFLSFPGRTPDDNHRTSLKRQTYGVPQNDDLAWLTDRGRLDVFEGDPGSVVFFDCNVMHGSPDNITPAPRTNAFFCYNAVDNALVEPFGGTEPRPNHIASREFSAV</sequence>
<dbReference type="EMBL" id="CANL01000006">
    <property type="protein sequence ID" value="CCM62884.1"/>
    <property type="molecule type" value="Genomic_DNA"/>
</dbReference>
<evidence type="ECO:0000256" key="7">
    <source>
        <dbReference type="ARBA" id="ARBA00023002"/>
    </source>
</evidence>
<evidence type="ECO:0000256" key="4">
    <source>
        <dbReference type="ARBA" id="ARBA00011738"/>
    </source>
</evidence>
<dbReference type="Proteomes" id="UP000018291">
    <property type="component" value="Unassembled WGS sequence"/>
</dbReference>
<evidence type="ECO:0000256" key="2">
    <source>
        <dbReference type="ARBA" id="ARBA00004063"/>
    </source>
</evidence>
<comment type="catalytic activity">
    <reaction evidence="9">
        <text>L-ectoine + 2-oxoglutarate + O2 = 5-hydroxyectoine + succinate + CO2</text>
        <dbReference type="Rhea" id="RHEA:45740"/>
        <dbReference type="ChEBI" id="CHEBI:15379"/>
        <dbReference type="ChEBI" id="CHEBI:16526"/>
        <dbReference type="ChEBI" id="CHEBI:16810"/>
        <dbReference type="ChEBI" id="CHEBI:30031"/>
        <dbReference type="ChEBI" id="CHEBI:58515"/>
        <dbReference type="ChEBI" id="CHEBI:85413"/>
        <dbReference type="EC" id="1.14.11.55"/>
    </reaction>
</comment>
<evidence type="ECO:0000256" key="8">
    <source>
        <dbReference type="ARBA" id="ARBA00023004"/>
    </source>
</evidence>
<dbReference type="InterPro" id="IPR012774">
    <property type="entry name" value="EctD"/>
</dbReference>
<dbReference type="GO" id="GO:0005506">
    <property type="term" value="F:iron ion binding"/>
    <property type="evidence" value="ECO:0007669"/>
    <property type="project" value="UniProtKB-ARBA"/>
</dbReference>
<dbReference type="GO" id="GO:0016706">
    <property type="term" value="F:2-oxoglutarate-dependent dioxygenase activity"/>
    <property type="evidence" value="ECO:0007669"/>
    <property type="project" value="InterPro"/>
</dbReference>
<comment type="function">
    <text evidence="2">Involved in the biosynthesis of 5-hydroxyectoine, called compatible solute, which helps organisms to survive extreme osmotic stress by acting as a highly soluble organic osmolyte. Catalyzes the 2-oxoglutarate-dependent selective hydroxylation of L-ectoine to yield (4S,5S)-5-hydroxyectoine.</text>
</comment>
<evidence type="ECO:0000256" key="6">
    <source>
        <dbReference type="ARBA" id="ARBA00022964"/>
    </source>
</evidence>
<proteinExistence type="inferred from homology"/>